<gene>
    <name evidence="1" type="ORF">OFLC_LOCUS14990</name>
</gene>
<evidence type="ECO:0000313" key="2">
    <source>
        <dbReference type="Proteomes" id="UP000267606"/>
    </source>
</evidence>
<dbReference type="AlphaFoldDB" id="A0A183I5H8"/>
<evidence type="ECO:0000313" key="3">
    <source>
        <dbReference type="WBParaSite" id="OFLC_0001500101-mRNA-1"/>
    </source>
</evidence>
<dbReference type="EMBL" id="UZAJ01041456">
    <property type="protein sequence ID" value="VDP19908.1"/>
    <property type="molecule type" value="Genomic_DNA"/>
</dbReference>
<protein>
    <submittedName>
        <fullName evidence="3">Secreted protein</fullName>
    </submittedName>
</protein>
<evidence type="ECO:0000313" key="1">
    <source>
        <dbReference type="EMBL" id="VDP19908.1"/>
    </source>
</evidence>
<keyword evidence="2" id="KW-1185">Reference proteome</keyword>
<organism evidence="3">
    <name type="scientific">Onchocerca flexuosa</name>
    <dbReference type="NCBI Taxonomy" id="387005"/>
    <lineage>
        <taxon>Eukaryota</taxon>
        <taxon>Metazoa</taxon>
        <taxon>Ecdysozoa</taxon>
        <taxon>Nematoda</taxon>
        <taxon>Chromadorea</taxon>
        <taxon>Rhabditida</taxon>
        <taxon>Spirurina</taxon>
        <taxon>Spiruromorpha</taxon>
        <taxon>Filarioidea</taxon>
        <taxon>Onchocercidae</taxon>
        <taxon>Onchocerca</taxon>
    </lineage>
</organism>
<dbReference type="WBParaSite" id="OFLC_0001500101-mRNA-1">
    <property type="protein sequence ID" value="OFLC_0001500101-mRNA-1"/>
    <property type="gene ID" value="OFLC_0001500101"/>
</dbReference>
<dbReference type="STRING" id="387005.A0A183I5H8"/>
<name>A0A183I5H8_9BILA</name>
<sequence length="81" mass="9504">MTTPVRKCMSWDFRTYACPRVCALLLDFIWSDILGNWFRHRSRSRCASIEGKTCRESIEKFVTYTIPPSVEAVMEKVVFHV</sequence>
<reference evidence="1 2" key="2">
    <citation type="submission" date="2018-11" db="EMBL/GenBank/DDBJ databases">
        <authorList>
            <consortium name="Pathogen Informatics"/>
        </authorList>
    </citation>
    <scope>NUCLEOTIDE SEQUENCE [LARGE SCALE GENOMIC DNA]</scope>
</reference>
<accession>A0A183I5H8</accession>
<proteinExistence type="predicted"/>
<dbReference type="Proteomes" id="UP000267606">
    <property type="component" value="Unassembled WGS sequence"/>
</dbReference>
<reference evidence="3" key="1">
    <citation type="submission" date="2016-06" db="UniProtKB">
        <authorList>
            <consortium name="WormBaseParasite"/>
        </authorList>
    </citation>
    <scope>IDENTIFICATION</scope>
</reference>